<dbReference type="SMART" id="SM00320">
    <property type="entry name" value="WD40"/>
    <property type="match status" value="7"/>
</dbReference>
<evidence type="ECO:0000256" key="6">
    <source>
        <dbReference type="ARBA" id="ARBA00040390"/>
    </source>
</evidence>
<feature type="repeat" description="WD" evidence="7">
    <location>
        <begin position="56"/>
        <end position="97"/>
    </location>
</feature>
<sequence>MTSMRQNPLTCSGHTRPVVHLSFSRITPDGYFVISASKDAKPMLRQGETGDWIGTFEGHKGAVWAATLNYEASKAATGSADFTAKVWNAVTGEEVQSFAHKHIVKCVDFSPDSNYLLTGSNEKLLRIYDLNKPSESPEVINGHTSNLKCCLWLDDRTIISAAEDKTIKLWDVHNKSEIQSLELKSAANDLEISVDGQILTVAYSNKVAFHNARSFEVLKEFEVGSPINSASLHPTRNVFVCGGDDFKMYKCDYESGSELESFKGHFGSVHCVRFSPDGELYASGSEDGTLRLWQTIVGKTYGLWKCMQSDDVSPSLTCDNAIKVDCC</sequence>
<dbReference type="PRINTS" id="PR00320">
    <property type="entry name" value="GPROTEINBRPT"/>
</dbReference>
<gene>
    <name evidence="9" type="primary">20209873</name>
    <name evidence="8" type="ORF">HELRODRAFT_184835</name>
</gene>
<comment type="similarity">
    <text evidence="5">Belongs to the WD repeat STRAP family.</text>
</comment>
<protein>
    <recommendedName>
        <fullName evidence="6">Serine-threonine kinase receptor-associated protein</fullName>
    </recommendedName>
</protein>
<dbReference type="InterPro" id="IPR036322">
    <property type="entry name" value="WD40_repeat_dom_sf"/>
</dbReference>
<evidence type="ECO:0000256" key="2">
    <source>
        <dbReference type="ARBA" id="ARBA00022664"/>
    </source>
</evidence>
<dbReference type="FunFam" id="2.130.10.10:FF:000133">
    <property type="entry name" value="Serine-threonine kinase receptor-associated protein"/>
    <property type="match status" value="1"/>
</dbReference>
<dbReference type="eggNOG" id="KOG0278">
    <property type="taxonomic scope" value="Eukaryota"/>
</dbReference>
<reference evidence="8 10" key="2">
    <citation type="journal article" date="2013" name="Nature">
        <title>Insights into bilaterian evolution from three spiralian genomes.</title>
        <authorList>
            <person name="Simakov O."/>
            <person name="Marletaz F."/>
            <person name="Cho S.J."/>
            <person name="Edsinger-Gonzales E."/>
            <person name="Havlak P."/>
            <person name="Hellsten U."/>
            <person name="Kuo D.H."/>
            <person name="Larsson T."/>
            <person name="Lv J."/>
            <person name="Arendt D."/>
            <person name="Savage R."/>
            <person name="Osoegawa K."/>
            <person name="de Jong P."/>
            <person name="Grimwood J."/>
            <person name="Chapman J.A."/>
            <person name="Shapiro H."/>
            <person name="Aerts A."/>
            <person name="Otillar R.P."/>
            <person name="Terry A.Y."/>
            <person name="Boore J.L."/>
            <person name="Grigoriev I.V."/>
            <person name="Lindberg D.R."/>
            <person name="Seaver E.C."/>
            <person name="Weisblat D.A."/>
            <person name="Putnam N.H."/>
            <person name="Rokhsar D.S."/>
        </authorList>
    </citation>
    <scope>NUCLEOTIDE SEQUENCE</scope>
</reference>
<evidence type="ECO:0000256" key="7">
    <source>
        <dbReference type="PROSITE-ProRule" id="PRU00221"/>
    </source>
</evidence>
<evidence type="ECO:0000313" key="9">
    <source>
        <dbReference type="EnsemblMetazoa" id="HelroP184835"/>
    </source>
</evidence>
<keyword evidence="1 7" id="KW-0853">WD repeat</keyword>
<feature type="repeat" description="WD" evidence="7">
    <location>
        <begin position="97"/>
        <end position="138"/>
    </location>
</feature>
<dbReference type="CTD" id="20209873"/>
<evidence type="ECO:0000256" key="1">
    <source>
        <dbReference type="ARBA" id="ARBA00022574"/>
    </source>
</evidence>
<dbReference type="HOGENOM" id="CLU_000288_57_6_1"/>
<dbReference type="PROSITE" id="PS50294">
    <property type="entry name" value="WD_REPEATS_REGION"/>
    <property type="match status" value="4"/>
</dbReference>
<organism evidence="9 10">
    <name type="scientific">Helobdella robusta</name>
    <name type="common">Californian leech</name>
    <dbReference type="NCBI Taxonomy" id="6412"/>
    <lineage>
        <taxon>Eukaryota</taxon>
        <taxon>Metazoa</taxon>
        <taxon>Spiralia</taxon>
        <taxon>Lophotrochozoa</taxon>
        <taxon>Annelida</taxon>
        <taxon>Clitellata</taxon>
        <taxon>Hirudinea</taxon>
        <taxon>Rhynchobdellida</taxon>
        <taxon>Glossiphoniidae</taxon>
        <taxon>Helobdella</taxon>
    </lineage>
</organism>
<dbReference type="EMBL" id="AMQM01000199">
    <property type="status" value="NOT_ANNOTATED_CDS"/>
    <property type="molecule type" value="Genomic_DNA"/>
</dbReference>
<dbReference type="GO" id="GO:0003723">
    <property type="term" value="F:RNA binding"/>
    <property type="evidence" value="ECO:0000318"/>
    <property type="project" value="GO_Central"/>
</dbReference>
<keyword evidence="10" id="KW-1185">Reference proteome</keyword>
<evidence type="ECO:0000256" key="4">
    <source>
        <dbReference type="ARBA" id="ARBA00023187"/>
    </source>
</evidence>
<name>T1FM24_HELRO</name>
<dbReference type="GO" id="GO:0000387">
    <property type="term" value="P:spliceosomal snRNP assembly"/>
    <property type="evidence" value="ECO:0000318"/>
    <property type="project" value="GO_Central"/>
</dbReference>
<evidence type="ECO:0000256" key="5">
    <source>
        <dbReference type="ARBA" id="ARBA00038394"/>
    </source>
</evidence>
<dbReference type="Gene3D" id="2.130.10.10">
    <property type="entry name" value="YVTN repeat-like/Quinoprotein amine dehydrogenase"/>
    <property type="match status" value="1"/>
</dbReference>
<dbReference type="RefSeq" id="XP_009009309.1">
    <property type="nucleotide sequence ID" value="XM_009011061.1"/>
</dbReference>
<dbReference type="InterPro" id="IPR019775">
    <property type="entry name" value="WD40_repeat_CS"/>
</dbReference>
<dbReference type="PANTHER" id="PTHR19877">
    <property type="entry name" value="EUKARYOTIC TRANSLATION INITIATION FACTOR 3 SUBUNIT I"/>
    <property type="match status" value="1"/>
</dbReference>
<dbReference type="OrthoDB" id="200206at2759"/>
<keyword evidence="3" id="KW-0677">Repeat</keyword>
<reference evidence="9" key="3">
    <citation type="submission" date="2015-06" db="UniProtKB">
        <authorList>
            <consortium name="EnsemblMetazoa"/>
        </authorList>
    </citation>
    <scope>IDENTIFICATION</scope>
</reference>
<dbReference type="KEGG" id="hro:HELRODRAFT_184835"/>
<dbReference type="InterPro" id="IPR020472">
    <property type="entry name" value="WD40_PAC1"/>
</dbReference>
<dbReference type="Pfam" id="PF00400">
    <property type="entry name" value="WD40"/>
    <property type="match status" value="5"/>
</dbReference>
<dbReference type="PROSITE" id="PS00678">
    <property type="entry name" value="WD_REPEATS_1"/>
    <property type="match status" value="1"/>
</dbReference>
<feature type="repeat" description="WD" evidence="7">
    <location>
        <begin position="140"/>
        <end position="180"/>
    </location>
</feature>
<dbReference type="InterPro" id="IPR015943">
    <property type="entry name" value="WD40/YVTN_repeat-like_dom_sf"/>
</dbReference>
<dbReference type="Proteomes" id="UP000015101">
    <property type="component" value="Unassembled WGS sequence"/>
</dbReference>
<evidence type="ECO:0000313" key="10">
    <source>
        <dbReference type="Proteomes" id="UP000015101"/>
    </source>
</evidence>
<dbReference type="PROSITE" id="PS50082">
    <property type="entry name" value="WD_REPEATS_2"/>
    <property type="match status" value="4"/>
</dbReference>
<dbReference type="EMBL" id="KB095811">
    <property type="protein sequence ID" value="ESO12589.1"/>
    <property type="molecule type" value="Genomic_DNA"/>
</dbReference>
<dbReference type="PANTHER" id="PTHR19877:SF13">
    <property type="entry name" value="SERINE-THREONINE KINASE RECEPTOR-ASSOCIATED PROTEIN"/>
    <property type="match status" value="1"/>
</dbReference>
<dbReference type="GO" id="GO:0032797">
    <property type="term" value="C:SMN complex"/>
    <property type="evidence" value="ECO:0000318"/>
    <property type="project" value="GO_Central"/>
</dbReference>
<proteinExistence type="inferred from homology"/>
<evidence type="ECO:0000256" key="3">
    <source>
        <dbReference type="ARBA" id="ARBA00022737"/>
    </source>
</evidence>
<evidence type="ECO:0000313" key="8">
    <source>
        <dbReference type="EMBL" id="ESO12589.1"/>
    </source>
</evidence>
<dbReference type="SUPFAM" id="SSF50978">
    <property type="entry name" value="WD40 repeat-like"/>
    <property type="match status" value="1"/>
</dbReference>
<dbReference type="EnsemblMetazoa" id="HelroT184835">
    <property type="protein sequence ID" value="HelroP184835"/>
    <property type="gene ID" value="HelroG184835"/>
</dbReference>
<keyword evidence="2" id="KW-0507">mRNA processing</keyword>
<reference evidence="10" key="1">
    <citation type="submission" date="2012-12" db="EMBL/GenBank/DDBJ databases">
        <authorList>
            <person name="Hellsten U."/>
            <person name="Grimwood J."/>
            <person name="Chapman J.A."/>
            <person name="Shapiro H."/>
            <person name="Aerts A."/>
            <person name="Otillar R.P."/>
            <person name="Terry A.Y."/>
            <person name="Boore J.L."/>
            <person name="Simakov O."/>
            <person name="Marletaz F."/>
            <person name="Cho S.-J."/>
            <person name="Edsinger-Gonzales E."/>
            <person name="Havlak P."/>
            <person name="Kuo D.-H."/>
            <person name="Larsson T."/>
            <person name="Lv J."/>
            <person name="Arendt D."/>
            <person name="Savage R."/>
            <person name="Osoegawa K."/>
            <person name="de Jong P."/>
            <person name="Lindberg D.R."/>
            <person name="Seaver E.C."/>
            <person name="Weisblat D.A."/>
            <person name="Putnam N.H."/>
            <person name="Grigoriev I.V."/>
            <person name="Rokhsar D.S."/>
        </authorList>
    </citation>
    <scope>NUCLEOTIDE SEQUENCE</scope>
</reference>
<dbReference type="AlphaFoldDB" id="T1FM24"/>
<dbReference type="CDD" id="cd00200">
    <property type="entry name" value="WD40"/>
    <property type="match status" value="1"/>
</dbReference>
<accession>T1FM24</accession>
<keyword evidence="4" id="KW-0508">mRNA splicing</keyword>
<feature type="repeat" description="WD" evidence="7">
    <location>
        <begin position="262"/>
        <end position="294"/>
    </location>
</feature>
<dbReference type="InParanoid" id="T1FM24"/>
<dbReference type="STRING" id="6412.T1FM24"/>
<dbReference type="FunCoup" id="T1FM24">
    <property type="interactions" value="1495"/>
</dbReference>
<dbReference type="OMA" id="DGFYGLW"/>
<dbReference type="InterPro" id="IPR001680">
    <property type="entry name" value="WD40_rpt"/>
</dbReference>
<dbReference type="GeneID" id="20209873"/>